<evidence type="ECO:0000259" key="4">
    <source>
        <dbReference type="Pfam" id="PF23071"/>
    </source>
</evidence>
<dbReference type="Pfam" id="PF23070">
    <property type="entry name" value="DUF7043"/>
    <property type="match status" value="1"/>
</dbReference>
<dbReference type="Proteomes" id="UP001627154">
    <property type="component" value="Unassembled WGS sequence"/>
</dbReference>
<feature type="compositionally biased region" description="Acidic residues" evidence="1">
    <location>
        <begin position="974"/>
        <end position="990"/>
    </location>
</feature>
<feature type="compositionally biased region" description="Basic and acidic residues" evidence="1">
    <location>
        <begin position="804"/>
        <end position="815"/>
    </location>
</feature>
<feature type="domain" description="DUF7043" evidence="3">
    <location>
        <begin position="622"/>
        <end position="752"/>
    </location>
</feature>
<dbReference type="InterPro" id="IPR055471">
    <property type="entry name" value="DUF7043"/>
</dbReference>
<evidence type="ECO:0000259" key="3">
    <source>
        <dbReference type="Pfam" id="PF23070"/>
    </source>
</evidence>
<feature type="domain" description="DUF7044" evidence="4">
    <location>
        <begin position="358"/>
        <end position="439"/>
    </location>
</feature>
<dbReference type="InterPro" id="IPR055470">
    <property type="entry name" value="DUF7042"/>
</dbReference>
<feature type="region of interest" description="Disordered" evidence="1">
    <location>
        <begin position="938"/>
        <end position="957"/>
    </location>
</feature>
<dbReference type="Pfam" id="PF23069">
    <property type="entry name" value="DUF7042"/>
    <property type="match status" value="1"/>
</dbReference>
<feature type="region of interest" description="Disordered" evidence="1">
    <location>
        <begin position="832"/>
        <end position="868"/>
    </location>
</feature>
<evidence type="ECO:0000256" key="1">
    <source>
        <dbReference type="SAM" id="MobiDB-lite"/>
    </source>
</evidence>
<feature type="compositionally biased region" description="Basic residues" evidence="1">
    <location>
        <begin position="67"/>
        <end position="79"/>
    </location>
</feature>
<evidence type="ECO:0000313" key="5">
    <source>
        <dbReference type="EMBL" id="KAL3391865.1"/>
    </source>
</evidence>
<evidence type="ECO:0000313" key="6">
    <source>
        <dbReference type="Proteomes" id="UP001627154"/>
    </source>
</evidence>
<dbReference type="InterPro" id="IPR055472">
    <property type="entry name" value="DUF7044"/>
</dbReference>
<feature type="region of interest" description="Disordered" evidence="1">
    <location>
        <begin position="1"/>
        <end position="100"/>
    </location>
</feature>
<reference evidence="5 6" key="1">
    <citation type="journal article" date="2024" name="bioRxiv">
        <title>A reference genome for Trichogramma kaykai: A tiny desert-dwelling parasitoid wasp with competing sex-ratio distorters.</title>
        <authorList>
            <person name="Culotta J."/>
            <person name="Lindsey A.R."/>
        </authorList>
    </citation>
    <scope>NUCLEOTIDE SEQUENCE [LARGE SCALE GENOMIC DNA]</scope>
    <source>
        <strain evidence="5 6">KSX58</strain>
    </source>
</reference>
<organism evidence="5 6">
    <name type="scientific">Trichogramma kaykai</name>
    <dbReference type="NCBI Taxonomy" id="54128"/>
    <lineage>
        <taxon>Eukaryota</taxon>
        <taxon>Metazoa</taxon>
        <taxon>Ecdysozoa</taxon>
        <taxon>Arthropoda</taxon>
        <taxon>Hexapoda</taxon>
        <taxon>Insecta</taxon>
        <taxon>Pterygota</taxon>
        <taxon>Neoptera</taxon>
        <taxon>Endopterygota</taxon>
        <taxon>Hymenoptera</taxon>
        <taxon>Apocrita</taxon>
        <taxon>Proctotrupomorpha</taxon>
        <taxon>Chalcidoidea</taxon>
        <taxon>Trichogrammatidae</taxon>
        <taxon>Trichogramma</taxon>
    </lineage>
</organism>
<dbReference type="EMBL" id="JBJJXI010000108">
    <property type="protein sequence ID" value="KAL3391865.1"/>
    <property type="molecule type" value="Genomic_DNA"/>
</dbReference>
<dbReference type="AlphaFoldDB" id="A0ABD2WFU3"/>
<feature type="region of interest" description="Disordered" evidence="1">
    <location>
        <begin position="974"/>
        <end position="1009"/>
    </location>
</feature>
<protein>
    <recommendedName>
        <fullName evidence="7">Retrotransposon gag domain-containing protein</fullName>
    </recommendedName>
</protein>
<proteinExistence type="predicted"/>
<name>A0ABD2WFU3_9HYME</name>
<accession>A0ABD2WFU3</accession>
<comment type="caution">
    <text evidence="5">The sequence shown here is derived from an EMBL/GenBank/DDBJ whole genome shotgun (WGS) entry which is preliminary data.</text>
</comment>
<dbReference type="PANTHER" id="PTHR22255:SF9">
    <property type="entry name" value="LP06548P"/>
    <property type="match status" value="1"/>
</dbReference>
<feature type="region of interest" description="Disordered" evidence="1">
    <location>
        <begin position="780"/>
        <end position="815"/>
    </location>
</feature>
<dbReference type="Pfam" id="PF23071">
    <property type="entry name" value="DUF7044"/>
    <property type="match status" value="1"/>
</dbReference>
<feature type="compositionally biased region" description="Polar residues" evidence="1">
    <location>
        <begin position="14"/>
        <end position="24"/>
    </location>
</feature>
<evidence type="ECO:0008006" key="7">
    <source>
        <dbReference type="Google" id="ProtNLM"/>
    </source>
</evidence>
<dbReference type="PANTHER" id="PTHR22255">
    <property type="entry name" value="LP06548P"/>
    <property type="match status" value="1"/>
</dbReference>
<feature type="domain" description="DUF7042" evidence="2">
    <location>
        <begin position="457"/>
        <end position="617"/>
    </location>
</feature>
<keyword evidence="6" id="KW-1185">Reference proteome</keyword>
<feature type="region of interest" description="Disordered" evidence="1">
    <location>
        <begin position="891"/>
        <end position="913"/>
    </location>
</feature>
<gene>
    <name evidence="5" type="ORF">TKK_013759</name>
</gene>
<evidence type="ECO:0000259" key="2">
    <source>
        <dbReference type="Pfam" id="PF23069"/>
    </source>
</evidence>
<feature type="compositionally biased region" description="Low complexity" evidence="1">
    <location>
        <begin position="840"/>
        <end position="857"/>
    </location>
</feature>
<sequence length="1155" mass="130452">MSDNKRRESDKTTKPNLRQSTVNARKTVAKAGARRNAPRATKSTVPAKRSPALDSTTMEGHASQRQERRRRSRRSRRSSNLHTTKADVHAPQNPDHDQIMNAPENASVQSEGDAIGQEFFNRHLRTSTPLNEEAPTDDAFETQVREILFELRERGNTTARQGIADLRVDTDTRIKDVVEDQVAMQQRIDSNHDELLRRVNGRNGCTSGSLHHFKCELPTFRSPTVDRPLQFLRDLLDYMQFVHVTRQDFKMIIKQSLKGSARDWWEYVESDIDSADAFRTAFTKKYWSREDQQKIRHKLEFGFYNRTEGGSRSDEHRHQPCNDGTNMPFYRRGTASKVPLLILIIAASVGAFGTRNSECSFPSRWEGTWFQSGVRQSILISKNILSSKGTCLHNEGDKFLLVDEKSCYRCVVIHEKHSNVLQYKETYCHGRSSLSSLCSYITGDALLFSMFREEGTSVPCPFHGPMTFTYNRGHGRCSSPLSNVDTCTDESRLLFRYQACPDVPASESTVEELECLATWKEGSNRYLVGRLHNGHSLSNEDRYRCFVYERGGQSVAGLNRAAAAALGIATVIDHDLPASGTLAEGSSEIYKVAQSGDATCNGLSSPLEGSRTMTLTKASSPGKCWFPTWLTGKTSLMWHTLDLSAAYTFHMSNASLQTVKSNGSARSPESPANFLNLPGQEDHNVKILCNSVKVADVEQNIYMIVAHYTVGCQSGYMCMAFYKRDGHVVELQTGNTVSRAEEACNTPHYQQHKVPYVTLVTSSPEPRQCPYLGKFTVTSLNGHAPKKNSGGVGSGFKSYSTKNEQARHGQERKLEFEIEKRRGNNQYLVHEQQARRRVRSGSQQQQQQQQLQQQKVQPKIHGSELESSLEQRLAQERLWLKAADLAEAHHRADEAHFKTKHRSPRQAQVGDFQADTDDTTIGRQMVVDKLAAAPGGQQHFSWEARKKKRQQREQHVYPSNLGYSDLLRIKRDMEEDEEDVDEEDDEDYQDYEERRKRRRKRQDVLEEEPRRCNSDVTTLTVGCSTADRMEFQSDCVEEDIAYSCHGRWFDAEGTQFVIATQVVRRPPPAWSGIPEVTRAQPLRNTRRLCFMYRESGGVVSLSASSVACQRGMPSPAPLLAFNATSIGQCVDGASSLGQSIYLTLCTLMFVLVAYR</sequence>
<feature type="compositionally biased region" description="Basic and acidic residues" evidence="1">
    <location>
        <begin position="84"/>
        <end position="98"/>
    </location>
</feature>
<feature type="compositionally biased region" description="Basic and acidic residues" evidence="1">
    <location>
        <begin position="1"/>
        <end position="13"/>
    </location>
</feature>